<sequence length="151" mass="16686">MTELTLTSPAFEDGGRIPDQYGYREENVNPPLTVEGVPADAESLVLVMDDPDAMEPAGKVWDHWIVWNVPPDVTSIPEDWRATEAVEGRNDYDEVGYGGPNPPDGEHIYRFDCYALDTTLDLPAGSRKTDVEAAIEGHVLARTRLTGRYAP</sequence>
<dbReference type="GeneID" id="79315275"/>
<organism evidence="2 3">
    <name type="scientific">Halomarina halobia</name>
    <dbReference type="NCBI Taxonomy" id="3033386"/>
    <lineage>
        <taxon>Archaea</taxon>
        <taxon>Methanobacteriati</taxon>
        <taxon>Methanobacteriota</taxon>
        <taxon>Stenosarchaea group</taxon>
        <taxon>Halobacteria</taxon>
        <taxon>Halobacteriales</taxon>
        <taxon>Natronomonadaceae</taxon>
        <taxon>Halomarina</taxon>
    </lineage>
</organism>
<dbReference type="SUPFAM" id="SSF49777">
    <property type="entry name" value="PEBP-like"/>
    <property type="match status" value="1"/>
</dbReference>
<evidence type="ECO:0000256" key="1">
    <source>
        <dbReference type="SAM" id="MobiDB-lite"/>
    </source>
</evidence>
<keyword evidence="3" id="KW-1185">Reference proteome</keyword>
<comment type="caution">
    <text evidence="2">The sequence shown here is derived from an EMBL/GenBank/DDBJ whole genome shotgun (WGS) entry which is preliminary data.</text>
</comment>
<dbReference type="AlphaFoldDB" id="A0ABD6AC36"/>
<evidence type="ECO:0000313" key="2">
    <source>
        <dbReference type="EMBL" id="MFC7318040.1"/>
    </source>
</evidence>
<name>A0ABD6AC36_9EURY</name>
<proteinExistence type="predicted"/>
<dbReference type="PANTHER" id="PTHR30289">
    <property type="entry name" value="UNCHARACTERIZED PROTEIN YBCL-RELATED"/>
    <property type="match status" value="1"/>
</dbReference>
<dbReference type="InterPro" id="IPR008914">
    <property type="entry name" value="PEBP"/>
</dbReference>
<accession>A0ABD6AC36</accession>
<reference evidence="2 3" key="1">
    <citation type="journal article" date="2019" name="Int. J. Syst. Evol. Microbiol.">
        <title>The Global Catalogue of Microorganisms (GCM) 10K type strain sequencing project: providing services to taxonomists for standard genome sequencing and annotation.</title>
        <authorList>
            <consortium name="The Broad Institute Genomics Platform"/>
            <consortium name="The Broad Institute Genome Sequencing Center for Infectious Disease"/>
            <person name="Wu L."/>
            <person name="Ma J."/>
        </authorList>
    </citation>
    <scope>NUCLEOTIDE SEQUENCE [LARGE SCALE GENOMIC DNA]</scope>
    <source>
        <strain evidence="2 3">PSR21</strain>
    </source>
</reference>
<dbReference type="EMBL" id="JBHTBF010000002">
    <property type="protein sequence ID" value="MFC7318040.1"/>
    <property type="molecule type" value="Genomic_DNA"/>
</dbReference>
<dbReference type="RefSeq" id="WP_276305682.1">
    <property type="nucleotide sequence ID" value="NZ_CP119992.1"/>
</dbReference>
<dbReference type="Pfam" id="PF01161">
    <property type="entry name" value="PBP"/>
    <property type="match status" value="1"/>
</dbReference>
<dbReference type="InterPro" id="IPR036610">
    <property type="entry name" value="PEBP-like_sf"/>
</dbReference>
<feature type="region of interest" description="Disordered" evidence="1">
    <location>
        <begin position="1"/>
        <end position="22"/>
    </location>
</feature>
<gene>
    <name evidence="2" type="ORF">ACFQPE_14740</name>
</gene>
<keyword evidence="2" id="KW-0649">Protein kinase inhibitor</keyword>
<dbReference type="Proteomes" id="UP001596547">
    <property type="component" value="Unassembled WGS sequence"/>
</dbReference>
<protein>
    <submittedName>
        <fullName evidence="2">YbhB/YbcL family Raf kinase inhibitor-like protein</fullName>
    </submittedName>
</protein>
<dbReference type="Gene3D" id="3.90.280.10">
    <property type="entry name" value="PEBP-like"/>
    <property type="match status" value="1"/>
</dbReference>
<dbReference type="CDD" id="cd00865">
    <property type="entry name" value="PEBP_bact_arch"/>
    <property type="match status" value="1"/>
</dbReference>
<dbReference type="GO" id="GO:0004860">
    <property type="term" value="F:protein kinase inhibitor activity"/>
    <property type="evidence" value="ECO:0007669"/>
    <property type="project" value="UniProtKB-KW"/>
</dbReference>
<dbReference type="PANTHER" id="PTHR30289:SF1">
    <property type="entry name" value="PEBP (PHOSPHATIDYLETHANOLAMINE-BINDING PROTEIN) FAMILY PROTEIN"/>
    <property type="match status" value="1"/>
</dbReference>
<dbReference type="InterPro" id="IPR005247">
    <property type="entry name" value="YbhB_YbcL/LppC-like"/>
</dbReference>
<dbReference type="NCBIfam" id="TIGR00481">
    <property type="entry name" value="YbhB/YbcL family Raf kinase inhibitor-like protein"/>
    <property type="match status" value="1"/>
</dbReference>
<evidence type="ECO:0000313" key="3">
    <source>
        <dbReference type="Proteomes" id="UP001596547"/>
    </source>
</evidence>